<proteinExistence type="predicted"/>
<accession>A0A481Z8U1</accession>
<organism evidence="1">
    <name type="scientific">Pithovirus LCPAC304</name>
    <dbReference type="NCBI Taxonomy" id="2506594"/>
    <lineage>
        <taxon>Viruses</taxon>
        <taxon>Pithoviruses</taxon>
    </lineage>
</organism>
<gene>
    <name evidence="1" type="ORF">LCPAC304_06800</name>
</gene>
<evidence type="ECO:0000313" key="1">
    <source>
        <dbReference type="EMBL" id="QBK92333.1"/>
    </source>
</evidence>
<protein>
    <submittedName>
        <fullName evidence="1">Uncharacterized protein</fullName>
    </submittedName>
</protein>
<name>A0A481Z8U1_9VIRU</name>
<dbReference type="EMBL" id="MK500574">
    <property type="protein sequence ID" value="QBK92333.1"/>
    <property type="molecule type" value="Genomic_DNA"/>
</dbReference>
<sequence length="166" mass="19214">MSSEEIICKAQAFNHRPIFDRFKKGLHEKFGVADEGMAENLKKECLRYLTLCALHPEKDINMFNEMVDEYWHTFLLFSREYFDFCHDLGIPYIHHYPNVSEEKPKEGATFSDFKKLYQETFEEELPALWKTGKGKRCGGNGGRCSACSGACSANAKMPDRLTHERM</sequence>
<reference evidence="1" key="1">
    <citation type="journal article" date="2019" name="MBio">
        <title>Virus Genomes from Deep Sea Sediments Expand the Ocean Megavirome and Support Independent Origins of Viral Gigantism.</title>
        <authorList>
            <person name="Backstrom D."/>
            <person name="Yutin N."/>
            <person name="Jorgensen S.L."/>
            <person name="Dharamshi J."/>
            <person name="Homa F."/>
            <person name="Zaremba-Niedwiedzka K."/>
            <person name="Spang A."/>
            <person name="Wolf Y.I."/>
            <person name="Koonin E.V."/>
            <person name="Ettema T.J."/>
        </authorList>
    </citation>
    <scope>NUCLEOTIDE SEQUENCE</scope>
</reference>